<dbReference type="AlphaFoldDB" id="A0A365YA71"/>
<dbReference type="Proteomes" id="UP000252167">
    <property type="component" value="Unassembled WGS sequence"/>
</dbReference>
<organism evidence="2 3">
    <name type="scientific">Glutamicibacter soli</name>
    <dbReference type="NCBI Taxonomy" id="453836"/>
    <lineage>
        <taxon>Bacteria</taxon>
        <taxon>Bacillati</taxon>
        <taxon>Actinomycetota</taxon>
        <taxon>Actinomycetes</taxon>
        <taxon>Micrococcales</taxon>
        <taxon>Micrococcaceae</taxon>
        <taxon>Glutamicibacter</taxon>
    </lineage>
</organism>
<dbReference type="PANTHER" id="PTHR35004">
    <property type="entry name" value="TRANSPOSASE RV3428C-RELATED"/>
    <property type="match status" value="1"/>
</dbReference>
<sequence>MALKRNIGGSQRVKYSILEQCFTDGRKAVSTSYVTIDIDAVIKARIGRKKPPLKVLWARYLRTEATGTQRHYQYERFCQLVAEQVQQRNLTSPIAHEPGHTMQVDWAGTKMQIVDPIIGRATKVSIFVATLPYSGLLFAYGYLDEKLGSWCDAHRRAFEHAQGVAQVIIPDNASTASNTVSRYENVREVNQSYSVFLEHYQTAAVPTEPYRPQHKGNVESGVQLVTNWIIHYLDDQRFESMDDLNDAGAERVEWLNERTPFRGEPRSRRQWFASG</sequence>
<reference evidence="2 3" key="1">
    <citation type="submission" date="2018-01" db="EMBL/GenBank/DDBJ databases">
        <title>Glutamicibacter soli strain NHPC-3 Whole genome sequence and assembly.</title>
        <authorList>
            <person name="Choudhury P."/>
            <person name="Gupta D."/>
            <person name="Sengupta K."/>
            <person name="Jawed A."/>
            <person name="Sultana N."/>
            <person name="Saha P."/>
        </authorList>
    </citation>
    <scope>NUCLEOTIDE SEQUENCE [LARGE SCALE GENOMIC DNA]</scope>
    <source>
        <strain evidence="2 3">NHPC-3</strain>
    </source>
</reference>
<dbReference type="NCBIfam" id="NF033546">
    <property type="entry name" value="transpos_IS21"/>
    <property type="match status" value="1"/>
</dbReference>
<dbReference type="PANTHER" id="PTHR35004:SF8">
    <property type="entry name" value="TRANSPOSASE RV3428C-RELATED"/>
    <property type="match status" value="1"/>
</dbReference>
<comment type="caution">
    <text evidence="2">The sequence shown here is derived from an EMBL/GenBank/DDBJ whole genome shotgun (WGS) entry which is preliminary data.</text>
</comment>
<dbReference type="InterPro" id="IPR036397">
    <property type="entry name" value="RNaseH_sf"/>
</dbReference>
<dbReference type="SUPFAM" id="SSF53098">
    <property type="entry name" value="Ribonuclease H-like"/>
    <property type="match status" value="1"/>
</dbReference>
<dbReference type="EMBL" id="POAF01000007">
    <property type="protein sequence ID" value="RBL99594.1"/>
    <property type="molecule type" value="Genomic_DNA"/>
</dbReference>
<proteinExistence type="predicted"/>
<accession>A0A365YA71</accession>
<evidence type="ECO:0000259" key="1">
    <source>
        <dbReference type="PROSITE" id="PS50994"/>
    </source>
</evidence>
<dbReference type="PROSITE" id="PS50994">
    <property type="entry name" value="INTEGRASE"/>
    <property type="match status" value="1"/>
</dbReference>
<dbReference type="InterPro" id="IPR012337">
    <property type="entry name" value="RNaseH-like_sf"/>
</dbReference>
<feature type="domain" description="Integrase catalytic" evidence="1">
    <location>
        <begin position="94"/>
        <end position="275"/>
    </location>
</feature>
<keyword evidence="3" id="KW-1185">Reference proteome</keyword>
<protein>
    <recommendedName>
        <fullName evidence="1">Integrase catalytic domain-containing protein</fullName>
    </recommendedName>
</protein>
<dbReference type="InterPro" id="IPR001584">
    <property type="entry name" value="Integrase_cat-core"/>
</dbReference>
<dbReference type="GO" id="GO:0003676">
    <property type="term" value="F:nucleic acid binding"/>
    <property type="evidence" value="ECO:0007669"/>
    <property type="project" value="InterPro"/>
</dbReference>
<evidence type="ECO:0000313" key="3">
    <source>
        <dbReference type="Proteomes" id="UP000252167"/>
    </source>
</evidence>
<gene>
    <name evidence="2" type="ORF">C1H84_14305</name>
</gene>
<name>A0A365YA71_9MICC</name>
<dbReference type="Gene3D" id="3.30.420.10">
    <property type="entry name" value="Ribonuclease H-like superfamily/Ribonuclease H"/>
    <property type="match status" value="1"/>
</dbReference>
<dbReference type="GO" id="GO:0015074">
    <property type="term" value="P:DNA integration"/>
    <property type="evidence" value="ECO:0007669"/>
    <property type="project" value="InterPro"/>
</dbReference>
<dbReference type="RefSeq" id="WP_181728153.1">
    <property type="nucleotide sequence ID" value="NZ_POAF01000007.1"/>
</dbReference>
<evidence type="ECO:0000313" key="2">
    <source>
        <dbReference type="EMBL" id="RBL99594.1"/>
    </source>
</evidence>